<accession>A0A3P6TL79</accession>
<sequence>MGFRPTFRHHNVKQTDCEVGDECLSRIPYASIIATSMCGIGVILFALVMTWAFNASMEQARRVLNVENISWLAKIQLLFICAAALMAIAALILLVIAAMSTGSTRKELYRGVHGRLGGKLANAFSLITAYLLSMCWLVCFAVVVVLCFVFYLFTFLCSSISFNESNCLDFTLFRPLIEQISTGSLKLCGGDVQQFCALSWSAFAWYFVGLISCLIVIKGLEHFMICSAANYAHISSGLKYLELREFPVAAFG</sequence>
<dbReference type="GO" id="GO:0031175">
    <property type="term" value="P:neuron projection development"/>
    <property type="evidence" value="ECO:0007669"/>
    <property type="project" value="TreeGrafter"/>
</dbReference>
<reference evidence="2 3" key="1">
    <citation type="submission" date="2018-08" db="EMBL/GenBank/DDBJ databases">
        <authorList>
            <person name="Laetsch R D."/>
            <person name="Stevens L."/>
            <person name="Kumar S."/>
            <person name="Blaxter L. M."/>
        </authorList>
    </citation>
    <scope>NUCLEOTIDE SEQUENCE [LARGE SCALE GENOMIC DNA]</scope>
</reference>
<proteinExistence type="predicted"/>
<evidence type="ECO:0000313" key="2">
    <source>
        <dbReference type="EMBL" id="VDK88882.1"/>
    </source>
</evidence>
<organism evidence="2 3">
    <name type="scientific">Litomosoides sigmodontis</name>
    <name type="common">Filarial nematode worm</name>
    <dbReference type="NCBI Taxonomy" id="42156"/>
    <lineage>
        <taxon>Eukaryota</taxon>
        <taxon>Metazoa</taxon>
        <taxon>Ecdysozoa</taxon>
        <taxon>Nematoda</taxon>
        <taxon>Chromadorea</taxon>
        <taxon>Rhabditida</taxon>
        <taxon>Spirurina</taxon>
        <taxon>Spiruromorpha</taxon>
        <taxon>Filarioidea</taxon>
        <taxon>Onchocercidae</taxon>
        <taxon>Litomosoides</taxon>
    </lineage>
</organism>
<name>A0A3P6TL79_LITSI</name>
<dbReference type="GO" id="GO:0005886">
    <property type="term" value="C:plasma membrane"/>
    <property type="evidence" value="ECO:0007669"/>
    <property type="project" value="TreeGrafter"/>
</dbReference>
<evidence type="ECO:0000313" key="3">
    <source>
        <dbReference type="Proteomes" id="UP000277928"/>
    </source>
</evidence>
<keyword evidence="1" id="KW-0812">Transmembrane</keyword>
<protein>
    <submittedName>
        <fullName evidence="2">Uncharacterized protein</fullName>
    </submittedName>
</protein>
<dbReference type="STRING" id="42156.A0A3P6TL79"/>
<dbReference type="PANTHER" id="PTHR11683:SF12">
    <property type="entry name" value="M6, ISOFORM F"/>
    <property type="match status" value="1"/>
</dbReference>
<feature type="transmembrane region" description="Helical" evidence="1">
    <location>
        <begin position="197"/>
        <end position="217"/>
    </location>
</feature>
<evidence type="ECO:0000256" key="1">
    <source>
        <dbReference type="SAM" id="Phobius"/>
    </source>
</evidence>
<dbReference type="AlphaFoldDB" id="A0A3P6TL79"/>
<dbReference type="OrthoDB" id="9993736at2759"/>
<keyword evidence="3" id="KW-1185">Reference proteome</keyword>
<dbReference type="Proteomes" id="UP000277928">
    <property type="component" value="Unassembled WGS sequence"/>
</dbReference>
<dbReference type="PANTHER" id="PTHR11683">
    <property type="entry name" value="MYELIN PROTEOLIPID"/>
    <property type="match status" value="1"/>
</dbReference>
<feature type="transmembrane region" description="Helical" evidence="1">
    <location>
        <begin position="32"/>
        <end position="53"/>
    </location>
</feature>
<dbReference type="EMBL" id="UYRX01001246">
    <property type="protein sequence ID" value="VDK88882.1"/>
    <property type="molecule type" value="Genomic_DNA"/>
</dbReference>
<gene>
    <name evidence="2" type="ORF">NLS_LOCUS8876</name>
</gene>
<keyword evidence="1" id="KW-0472">Membrane</keyword>
<dbReference type="OMA" id="SCLIVIK"/>
<feature type="transmembrane region" description="Helical" evidence="1">
    <location>
        <begin position="120"/>
        <end position="153"/>
    </location>
</feature>
<dbReference type="InterPro" id="IPR001614">
    <property type="entry name" value="Myelin_PLP"/>
</dbReference>
<keyword evidence="1" id="KW-1133">Transmembrane helix</keyword>
<dbReference type="Pfam" id="PF01275">
    <property type="entry name" value="Myelin_PLP"/>
    <property type="match status" value="1"/>
</dbReference>
<feature type="transmembrane region" description="Helical" evidence="1">
    <location>
        <begin position="73"/>
        <end position="99"/>
    </location>
</feature>